<dbReference type="SUPFAM" id="SSF56349">
    <property type="entry name" value="DNA breaking-rejoining enzymes"/>
    <property type="match status" value="1"/>
</dbReference>
<evidence type="ECO:0000313" key="6">
    <source>
        <dbReference type="Proteomes" id="UP000886741"/>
    </source>
</evidence>
<dbReference type="GO" id="GO:0003677">
    <property type="term" value="F:DNA binding"/>
    <property type="evidence" value="ECO:0007669"/>
    <property type="project" value="UniProtKB-KW"/>
</dbReference>
<dbReference type="Pfam" id="PF00589">
    <property type="entry name" value="Phage_integrase"/>
    <property type="match status" value="1"/>
</dbReference>
<keyword evidence="2" id="KW-0238">DNA-binding</keyword>
<reference evidence="5" key="1">
    <citation type="submission" date="2020-10" db="EMBL/GenBank/DDBJ databases">
        <authorList>
            <person name="Gilroy R."/>
        </authorList>
    </citation>
    <scope>NUCLEOTIDE SEQUENCE</scope>
    <source>
        <strain evidence="5">ChiBcec16-1751</strain>
    </source>
</reference>
<dbReference type="GO" id="GO:0015074">
    <property type="term" value="P:DNA integration"/>
    <property type="evidence" value="ECO:0007669"/>
    <property type="project" value="InterPro"/>
</dbReference>
<evidence type="ECO:0000256" key="2">
    <source>
        <dbReference type="ARBA" id="ARBA00023125"/>
    </source>
</evidence>
<name>A0A9D1F988_9FIRM</name>
<proteinExistence type="inferred from homology"/>
<dbReference type="InterPro" id="IPR011010">
    <property type="entry name" value="DNA_brk_join_enz"/>
</dbReference>
<gene>
    <name evidence="5" type="ORF">IAA83_01835</name>
</gene>
<organism evidence="5 6">
    <name type="scientific">Candidatus Avoscillospira avistercoris</name>
    <dbReference type="NCBI Taxonomy" id="2840707"/>
    <lineage>
        <taxon>Bacteria</taxon>
        <taxon>Bacillati</taxon>
        <taxon>Bacillota</taxon>
        <taxon>Clostridia</taxon>
        <taxon>Eubacteriales</taxon>
        <taxon>Oscillospiraceae</taxon>
        <taxon>Oscillospiraceae incertae sedis</taxon>
        <taxon>Candidatus Avoscillospira</taxon>
    </lineage>
</organism>
<dbReference type="AlphaFoldDB" id="A0A9D1F988"/>
<dbReference type="InterPro" id="IPR002104">
    <property type="entry name" value="Integrase_catalytic"/>
</dbReference>
<feature type="domain" description="Tyr recombinase" evidence="4">
    <location>
        <begin position="1"/>
        <end position="145"/>
    </location>
</feature>
<evidence type="ECO:0000259" key="4">
    <source>
        <dbReference type="PROSITE" id="PS51898"/>
    </source>
</evidence>
<dbReference type="GO" id="GO:0006310">
    <property type="term" value="P:DNA recombination"/>
    <property type="evidence" value="ECO:0007669"/>
    <property type="project" value="UniProtKB-KW"/>
</dbReference>
<evidence type="ECO:0000313" key="5">
    <source>
        <dbReference type="EMBL" id="HIS64096.1"/>
    </source>
</evidence>
<sequence>AGPPKSKQSYRTIPLTQRAYELLRDEEAMREFRKQSELLSQQLEYMDRRTGTMVSMQMSDLVFINYRTGEPAKNSSYDTHLYKLCEKADIPHFCMHALRHTYATRAIESGMQPKVLQMLLGHSSIKTTMDRYVHVTNASMTDAVRQFETENQWA</sequence>
<evidence type="ECO:0000256" key="1">
    <source>
        <dbReference type="ARBA" id="ARBA00008857"/>
    </source>
</evidence>
<dbReference type="PANTHER" id="PTHR30349">
    <property type="entry name" value="PHAGE INTEGRASE-RELATED"/>
    <property type="match status" value="1"/>
</dbReference>
<feature type="non-terminal residue" evidence="5">
    <location>
        <position position="1"/>
    </location>
</feature>
<reference evidence="5" key="2">
    <citation type="journal article" date="2021" name="PeerJ">
        <title>Extensive microbial diversity within the chicken gut microbiome revealed by metagenomics and culture.</title>
        <authorList>
            <person name="Gilroy R."/>
            <person name="Ravi A."/>
            <person name="Getino M."/>
            <person name="Pursley I."/>
            <person name="Horton D.L."/>
            <person name="Alikhan N.F."/>
            <person name="Baker D."/>
            <person name="Gharbi K."/>
            <person name="Hall N."/>
            <person name="Watson M."/>
            <person name="Adriaenssens E.M."/>
            <person name="Foster-Nyarko E."/>
            <person name="Jarju S."/>
            <person name="Secka A."/>
            <person name="Antonio M."/>
            <person name="Oren A."/>
            <person name="Chaudhuri R.R."/>
            <person name="La Ragione R."/>
            <person name="Hildebrand F."/>
            <person name="Pallen M.J."/>
        </authorList>
    </citation>
    <scope>NUCLEOTIDE SEQUENCE</scope>
    <source>
        <strain evidence="5">ChiBcec16-1751</strain>
    </source>
</reference>
<dbReference type="CDD" id="cd01189">
    <property type="entry name" value="INT_ICEBs1_C_like"/>
    <property type="match status" value="1"/>
</dbReference>
<protein>
    <submittedName>
        <fullName evidence="5">Site-specific integrase</fullName>
    </submittedName>
</protein>
<dbReference type="EMBL" id="DVJJ01000034">
    <property type="protein sequence ID" value="HIS64096.1"/>
    <property type="molecule type" value="Genomic_DNA"/>
</dbReference>
<dbReference type="InterPro" id="IPR050090">
    <property type="entry name" value="Tyrosine_recombinase_XerCD"/>
</dbReference>
<keyword evidence="3" id="KW-0233">DNA recombination</keyword>
<accession>A0A9D1F988</accession>
<dbReference type="PANTHER" id="PTHR30349:SF41">
    <property type="entry name" value="INTEGRASE_RECOMBINASE PROTEIN MJ0367-RELATED"/>
    <property type="match status" value="1"/>
</dbReference>
<evidence type="ECO:0000256" key="3">
    <source>
        <dbReference type="ARBA" id="ARBA00023172"/>
    </source>
</evidence>
<comment type="similarity">
    <text evidence="1">Belongs to the 'phage' integrase family.</text>
</comment>
<comment type="caution">
    <text evidence="5">The sequence shown here is derived from an EMBL/GenBank/DDBJ whole genome shotgun (WGS) entry which is preliminary data.</text>
</comment>
<dbReference type="Proteomes" id="UP000886741">
    <property type="component" value="Unassembled WGS sequence"/>
</dbReference>
<dbReference type="InterPro" id="IPR013762">
    <property type="entry name" value="Integrase-like_cat_sf"/>
</dbReference>
<dbReference type="Gene3D" id="1.10.443.10">
    <property type="entry name" value="Intergrase catalytic core"/>
    <property type="match status" value="1"/>
</dbReference>
<dbReference type="PROSITE" id="PS51898">
    <property type="entry name" value="TYR_RECOMBINASE"/>
    <property type="match status" value="1"/>
</dbReference>